<evidence type="ECO:0000259" key="2">
    <source>
        <dbReference type="Pfam" id="PF07714"/>
    </source>
</evidence>
<feature type="chain" id="PRO_5037436219" evidence="1">
    <location>
        <begin position="26"/>
        <end position="213"/>
    </location>
</feature>
<keyword evidence="3" id="KW-1185">Reference proteome</keyword>
<reference evidence="4" key="1">
    <citation type="submission" date="2022-11" db="UniProtKB">
        <authorList>
            <consortium name="WormBaseParasite"/>
        </authorList>
    </citation>
    <scope>IDENTIFICATION</scope>
</reference>
<dbReference type="PANTHER" id="PTHR24362">
    <property type="entry name" value="SERINE/THREONINE-PROTEIN KINASE NEK"/>
    <property type="match status" value="1"/>
</dbReference>
<dbReference type="GO" id="GO:0004672">
    <property type="term" value="F:protein kinase activity"/>
    <property type="evidence" value="ECO:0007669"/>
    <property type="project" value="InterPro"/>
</dbReference>
<feature type="signal peptide" evidence="1">
    <location>
        <begin position="1"/>
        <end position="25"/>
    </location>
</feature>
<dbReference type="InterPro" id="IPR011009">
    <property type="entry name" value="Kinase-like_dom_sf"/>
</dbReference>
<dbReference type="SUPFAM" id="SSF56112">
    <property type="entry name" value="Protein kinase-like (PK-like)"/>
    <property type="match status" value="1"/>
</dbReference>
<dbReference type="WBParaSite" id="scaffold9266_cov198.g13784">
    <property type="protein sequence ID" value="scaffold9266_cov198.g13784"/>
    <property type="gene ID" value="scaffold9266_cov198.g13784"/>
</dbReference>
<evidence type="ECO:0000256" key="1">
    <source>
        <dbReference type="SAM" id="SignalP"/>
    </source>
</evidence>
<protein>
    <submittedName>
        <fullName evidence="4">Serine-threonine/tyrosine-protein kinase catalytic domain-containing protein</fullName>
    </submittedName>
</protein>
<keyword evidence="1" id="KW-0732">Signal</keyword>
<dbReference type="Pfam" id="PF07714">
    <property type="entry name" value="PK_Tyr_Ser-Thr"/>
    <property type="match status" value="1"/>
</dbReference>
<dbReference type="AlphaFoldDB" id="A0A915NC04"/>
<dbReference type="Gene3D" id="1.10.510.10">
    <property type="entry name" value="Transferase(Phosphotransferase) domain 1"/>
    <property type="match status" value="1"/>
</dbReference>
<evidence type="ECO:0000313" key="3">
    <source>
        <dbReference type="Proteomes" id="UP000887561"/>
    </source>
</evidence>
<organism evidence="3 4">
    <name type="scientific">Meloidogyne javanica</name>
    <name type="common">Root-knot nematode worm</name>
    <dbReference type="NCBI Taxonomy" id="6303"/>
    <lineage>
        <taxon>Eukaryota</taxon>
        <taxon>Metazoa</taxon>
        <taxon>Ecdysozoa</taxon>
        <taxon>Nematoda</taxon>
        <taxon>Chromadorea</taxon>
        <taxon>Rhabditida</taxon>
        <taxon>Tylenchina</taxon>
        <taxon>Tylenchomorpha</taxon>
        <taxon>Tylenchoidea</taxon>
        <taxon>Meloidogynidae</taxon>
        <taxon>Meloidogyninae</taxon>
        <taxon>Meloidogyne</taxon>
        <taxon>Meloidogyne incognita group</taxon>
    </lineage>
</organism>
<proteinExistence type="predicted"/>
<name>A0A915NC04_MELJA</name>
<accession>A0A915NC04</accession>
<feature type="domain" description="Serine-threonine/tyrosine-protein kinase catalytic" evidence="2">
    <location>
        <begin position="89"/>
        <end position="156"/>
    </location>
</feature>
<sequence>MIRFQLHIILAFSLTLPNLFRESSAGCFQRTLKHGTGKSELTSASQGGGDRCHCGRFTITELKNEFKIKKFRLKIPPEDEKIGEGLFAHLSDKIDVWSFGIMVLELYTYFHYTENNDFDEVTNELYKLKRTEPSNIITRLIQACVQNNPSDRTAMEDPGTNPDFLNPNSACVQINPNDRPSMNAIVSFLKNECDYFYYERDRPRGSQERLCVN</sequence>
<dbReference type="PANTHER" id="PTHR24362:SF309">
    <property type="entry name" value="PROTEIN KINASE DOMAIN-CONTAINING PROTEIN"/>
    <property type="match status" value="1"/>
</dbReference>
<dbReference type="InterPro" id="IPR001245">
    <property type="entry name" value="Ser-Thr/Tyr_kinase_cat_dom"/>
</dbReference>
<evidence type="ECO:0000313" key="4">
    <source>
        <dbReference type="WBParaSite" id="scaffold9266_cov198.g13784"/>
    </source>
</evidence>
<dbReference type="Proteomes" id="UP000887561">
    <property type="component" value="Unplaced"/>
</dbReference>